<dbReference type="RefSeq" id="WP_037286205.1">
    <property type="nucleotide sequence ID" value="NZ_JEOB01000002.1"/>
</dbReference>
<sequence>MLRFLGRGSAFNTDNNCAFFAHGGRLFLLDCPMSAFHKMRIAGAEKLAGGRPENITVLITHTHSDHIGGLGMLVHFSCFVWRIPVVIIAANDDIRQDISYVLERLDGCDSSAYTIISPEDTGFTPVAVNHALPLEGRCFGWSFDIDGQRVVFTGDTSSLEPFMPYLTDGAYLYTEASAYDSPVHLHIDKLRALMPELKSRNVKVFIMHLDDEEALCSAAEKIGAVPAPLYIQADN</sequence>
<dbReference type="Pfam" id="PF23023">
    <property type="entry name" value="Anti-Pycsar_Apyc1"/>
    <property type="match status" value="1"/>
</dbReference>
<dbReference type="EMBL" id="JEOB01000002">
    <property type="protein sequence ID" value="EXM40139.1"/>
    <property type="molecule type" value="Genomic_DNA"/>
</dbReference>
<proteinExistence type="predicted"/>
<keyword evidence="3" id="KW-1185">Reference proteome</keyword>
<comment type="caution">
    <text evidence="2">The sequence shown here is derived from an EMBL/GenBank/DDBJ whole genome shotgun (WGS) entry which is preliminary data.</text>
</comment>
<evidence type="ECO:0000313" key="3">
    <source>
        <dbReference type="Proteomes" id="UP000021369"/>
    </source>
</evidence>
<name>A0A011UHJ5_RUMAL</name>
<dbReference type="AlphaFoldDB" id="A0A011UHJ5"/>
<dbReference type="PATRIC" id="fig|1341156.4.peg.1714"/>
<evidence type="ECO:0000259" key="1">
    <source>
        <dbReference type="SMART" id="SM00849"/>
    </source>
</evidence>
<protein>
    <recommendedName>
        <fullName evidence="1">Metallo-beta-lactamase domain-containing protein</fullName>
    </recommendedName>
</protein>
<feature type="domain" description="Metallo-beta-lactamase" evidence="1">
    <location>
        <begin position="14"/>
        <end position="208"/>
    </location>
</feature>
<dbReference type="Gene3D" id="3.60.15.10">
    <property type="entry name" value="Ribonuclease Z/Hydroxyacylglutathione hydrolase-like"/>
    <property type="match status" value="1"/>
</dbReference>
<reference evidence="2 3" key="1">
    <citation type="submission" date="2013-06" db="EMBL/GenBank/DDBJ databases">
        <title>Rumen cellulosomics: divergent fiber-degrading strategies revealed by comparative genome-wide analysis of six Ruminococcal strains.</title>
        <authorList>
            <person name="Dassa B."/>
            <person name="Borovok I."/>
            <person name="Lamed R."/>
            <person name="Flint H."/>
            <person name="Yeoman C.J."/>
            <person name="White B."/>
            <person name="Bayer E.A."/>
        </authorList>
    </citation>
    <scope>NUCLEOTIDE SEQUENCE [LARGE SCALE GENOMIC DNA]</scope>
    <source>
        <strain evidence="2 3">SY3</strain>
    </source>
</reference>
<dbReference type="Proteomes" id="UP000021369">
    <property type="component" value="Unassembled WGS sequence"/>
</dbReference>
<dbReference type="InterPro" id="IPR001279">
    <property type="entry name" value="Metallo-B-lactamas"/>
</dbReference>
<accession>A0A011UHJ5</accession>
<evidence type="ECO:0000313" key="2">
    <source>
        <dbReference type="EMBL" id="EXM40139.1"/>
    </source>
</evidence>
<gene>
    <name evidence="2" type="ORF">RASY3_06485</name>
</gene>
<dbReference type="SUPFAM" id="SSF56281">
    <property type="entry name" value="Metallo-hydrolase/oxidoreductase"/>
    <property type="match status" value="1"/>
</dbReference>
<dbReference type="InterPro" id="IPR036866">
    <property type="entry name" value="RibonucZ/Hydroxyglut_hydro"/>
</dbReference>
<organism evidence="2 3">
    <name type="scientific">Ruminococcus albus SY3</name>
    <dbReference type="NCBI Taxonomy" id="1341156"/>
    <lineage>
        <taxon>Bacteria</taxon>
        <taxon>Bacillati</taxon>
        <taxon>Bacillota</taxon>
        <taxon>Clostridia</taxon>
        <taxon>Eubacteriales</taxon>
        <taxon>Oscillospiraceae</taxon>
        <taxon>Ruminococcus</taxon>
    </lineage>
</organism>
<dbReference type="SMART" id="SM00849">
    <property type="entry name" value="Lactamase_B"/>
    <property type="match status" value="1"/>
</dbReference>